<gene>
    <name evidence="1" type="ORF">BG04_114</name>
</gene>
<dbReference type="AlphaFoldDB" id="A0A0B6AKV5"/>
<protein>
    <submittedName>
        <fullName evidence="1">Putative membrane protein</fullName>
    </submittedName>
</protein>
<dbReference type="RefSeq" id="WP_034650601.1">
    <property type="nucleotide sequence ID" value="NZ_BCVB01000006.1"/>
</dbReference>
<proteinExistence type="predicted"/>
<dbReference type="GeneID" id="93643635"/>
<dbReference type="Proteomes" id="UP000031829">
    <property type="component" value="Chromosome"/>
</dbReference>
<accession>A0A0B6AKV5</accession>
<dbReference type="EMBL" id="CP009920">
    <property type="protein sequence ID" value="AJI24156.1"/>
    <property type="molecule type" value="Genomic_DNA"/>
</dbReference>
<sequence>MNLSKIFLKISLVLLMACVFIEGNFQVALGIFAAVCMLVIIFAKPLSKSLLPANKKPEKKDREILMMVIGVIVFISGSFFIA</sequence>
<organism evidence="1 2">
    <name type="scientific">Priestia megaterium (strain ATCC 14581 / DSM 32 / CCUG 1817 / JCM 2506 / NBRC 15308 / NCIMB 9376 / NCTC 10342 / NRRL B-14308 / VKM B-512 / Ford 19)</name>
    <name type="common">Bacillus megaterium</name>
    <dbReference type="NCBI Taxonomy" id="1348623"/>
    <lineage>
        <taxon>Bacteria</taxon>
        <taxon>Bacillati</taxon>
        <taxon>Bacillota</taxon>
        <taxon>Bacilli</taxon>
        <taxon>Bacillales</taxon>
        <taxon>Bacillaceae</taxon>
        <taxon>Priestia</taxon>
    </lineage>
</organism>
<reference evidence="1 2" key="1">
    <citation type="journal article" date="2015" name="Genome Announc.">
        <title>Complete genome sequences for 35 biothreat assay-relevant bacillus species.</title>
        <authorList>
            <person name="Johnson S.L."/>
            <person name="Daligault H.E."/>
            <person name="Davenport K.W."/>
            <person name="Jaissle J."/>
            <person name="Frey K.G."/>
            <person name="Ladner J.T."/>
            <person name="Broomall S.M."/>
            <person name="Bishop-Lilly K.A."/>
            <person name="Bruce D.C."/>
            <person name="Gibbons H.S."/>
            <person name="Coyne S.R."/>
            <person name="Lo C.C."/>
            <person name="Meincke L."/>
            <person name="Munk A.C."/>
            <person name="Koroleva G.I."/>
            <person name="Rosenzweig C.N."/>
            <person name="Palacios G.F."/>
            <person name="Redden C.L."/>
            <person name="Minogue T.D."/>
            <person name="Chain P.S."/>
        </authorList>
    </citation>
    <scope>NUCLEOTIDE SEQUENCE [LARGE SCALE GENOMIC DNA]</scope>
    <source>
        <strain evidence="2">ATCC 14581 / DSM 32 / JCM 2506 / NBRC 15308 / NCIMB 9376 / NCTC 10342 / NRRL B-14308 / VKM B-512</strain>
    </source>
</reference>
<name>A0A0B6AKV5_PRIM2</name>
<evidence type="ECO:0000313" key="2">
    <source>
        <dbReference type="Proteomes" id="UP000031829"/>
    </source>
</evidence>
<dbReference type="HOGENOM" id="CLU_194315_0_0_9"/>
<evidence type="ECO:0000313" key="1">
    <source>
        <dbReference type="EMBL" id="AJI24156.1"/>
    </source>
</evidence>
<dbReference type="KEGG" id="bmeg:BG04_114"/>